<dbReference type="Pfam" id="PF09651">
    <property type="entry name" value="Cas_APE2256"/>
    <property type="match status" value="1"/>
</dbReference>
<dbReference type="InterPro" id="IPR013442">
    <property type="entry name" value="SSO1393-like"/>
</dbReference>
<dbReference type="Gene3D" id="3.40.50.10770">
    <property type="entry name" value="Hypothetical protein VC1899 like domain (Restriction endonuclease-like)"/>
    <property type="match status" value="1"/>
</dbReference>
<keyword evidence="3" id="KW-1185">Reference proteome</keyword>
<evidence type="ECO:0000313" key="3">
    <source>
        <dbReference type="Proteomes" id="UP000008957"/>
    </source>
</evidence>
<evidence type="ECO:0000259" key="1">
    <source>
        <dbReference type="Pfam" id="PF09651"/>
    </source>
</evidence>
<dbReference type="Proteomes" id="UP000008957">
    <property type="component" value="Chromosome"/>
</dbReference>
<reference evidence="2 3" key="2">
    <citation type="submission" date="2010-03" db="EMBL/GenBank/DDBJ databases">
        <authorList>
            <person name="Pajon A."/>
        </authorList>
    </citation>
    <scope>NUCLEOTIDE SEQUENCE [LARGE SCALE GENOMIC DNA]</scope>
    <source>
        <strain evidence="2 3">SGP1</strain>
    </source>
</reference>
<reference evidence="3" key="1">
    <citation type="submission" date="2010-03" db="EMBL/GenBank/DDBJ databases">
        <title>The genome sequence of Synergistetes sp. SGP1.</title>
        <authorList>
            <consortium name="metaHIT consortium -- http://www.metahit.eu/"/>
            <person name="Pajon A."/>
            <person name="Turner K."/>
            <person name="Parkhill J."/>
            <person name="Wade W."/>
            <person name="Vartoukian S."/>
        </authorList>
    </citation>
    <scope>NUCLEOTIDE SEQUENCE [LARGE SCALE GENOMIC DNA]</scope>
    <source>
        <strain evidence="3">SGP1</strain>
    </source>
</reference>
<name>A0AB94IY62_9BACT</name>
<feature type="domain" description="CRISPR system ring nuclease SSO1393-like" evidence="1">
    <location>
        <begin position="66"/>
        <end position="204"/>
    </location>
</feature>
<gene>
    <name evidence="2" type="ORF">SY1_19080</name>
</gene>
<dbReference type="CDD" id="cd09742">
    <property type="entry name" value="Csm6_III-A"/>
    <property type="match status" value="1"/>
</dbReference>
<dbReference type="AlphaFoldDB" id="A0AB94IY62"/>
<organism evidence="2 3">
    <name type="scientific">Fretibacterium fastidiosum</name>
    <dbReference type="NCBI Taxonomy" id="651822"/>
    <lineage>
        <taxon>Bacteria</taxon>
        <taxon>Thermotogati</taxon>
        <taxon>Synergistota</taxon>
        <taxon>Synergistia</taxon>
        <taxon>Synergistales</taxon>
        <taxon>Aminobacteriaceae</taxon>
        <taxon>Fretibacterium</taxon>
    </lineage>
</organism>
<dbReference type="EMBL" id="FP929056">
    <property type="protein sequence ID" value="CBL28746.1"/>
    <property type="molecule type" value="Genomic_DNA"/>
</dbReference>
<dbReference type="Gene3D" id="1.10.196.30">
    <property type="match status" value="1"/>
</dbReference>
<protein>
    <submittedName>
        <fullName evidence="2">CRISPR-associated protein (Cas_APE2256)</fullName>
    </submittedName>
</protein>
<dbReference type="RefSeq" id="WP_015556893.1">
    <property type="nucleotide sequence ID" value="NC_021038.1"/>
</dbReference>
<accession>A0AB94IY62</accession>
<dbReference type="KEGG" id="sbr:SY1_19080"/>
<sequence>MRALTVTTCGTSLLTNGADREDIPFLRSNANKREEEYSAEDRGRLLALVEERRGHLLSARDEAEIRRLSAELNGFIGCYRRAGGLADAAGDMHFLICTDTFQGRLTAGLLSDWGEKRGIKMTVQPIEDLNTRDMSAFRLGINNLVEWCSAVLPGYRQASWRILFNLVGGFKSLQGYMQALGMFYADETLYIFEAGGELLSIPRLPVNFDESARRSVVDNFSVARRLTWQSLPMEQCSGLPETMLDIVDGECTFSAWGKLMFDQVSAKLYGERLLPPLSDRIRFSSATESEAGKLDPDKKVLLNRAIDNLSRFLENGTNLSSFDFRALKGDPKEDSTHEFNLWSTQNAWRGFCHYACEEGKKVIVVDSIDAGIGH</sequence>
<evidence type="ECO:0000313" key="2">
    <source>
        <dbReference type="EMBL" id="CBL28746.1"/>
    </source>
</evidence>
<proteinExistence type="predicted"/>